<keyword evidence="4" id="KW-0808">Transferase</keyword>
<dbReference type="InterPro" id="IPR013655">
    <property type="entry name" value="PAS_fold_3"/>
</dbReference>
<protein>
    <recommendedName>
        <fullName evidence="2">histidine kinase</fullName>
        <ecNumber evidence="2">2.7.13.3</ecNumber>
    </recommendedName>
</protein>
<dbReference type="CDD" id="cd00082">
    <property type="entry name" value="HisKA"/>
    <property type="match status" value="1"/>
</dbReference>
<evidence type="ECO:0000256" key="1">
    <source>
        <dbReference type="ARBA" id="ARBA00000085"/>
    </source>
</evidence>
<comment type="catalytic activity">
    <reaction evidence="1">
        <text>ATP + protein L-histidine = ADP + protein N-phospho-L-histidine.</text>
        <dbReference type="EC" id="2.7.13.3"/>
    </reaction>
</comment>
<dbReference type="Proteomes" id="UP000216308">
    <property type="component" value="Unassembled WGS sequence"/>
</dbReference>
<dbReference type="SUPFAM" id="SSF55785">
    <property type="entry name" value="PYP-like sensor domain (PAS domain)"/>
    <property type="match status" value="1"/>
</dbReference>
<evidence type="ECO:0000259" key="7">
    <source>
        <dbReference type="PROSITE" id="PS50112"/>
    </source>
</evidence>
<dbReference type="GO" id="GO:0000155">
    <property type="term" value="F:phosphorelay sensor kinase activity"/>
    <property type="evidence" value="ECO:0007669"/>
    <property type="project" value="InterPro"/>
</dbReference>
<dbReference type="PROSITE" id="PS50112">
    <property type="entry name" value="PAS"/>
    <property type="match status" value="1"/>
</dbReference>
<organism evidence="9 10">
    <name type="scientific">Halorubrum halodurans</name>
    <dbReference type="NCBI Taxonomy" id="1383851"/>
    <lineage>
        <taxon>Archaea</taxon>
        <taxon>Methanobacteriati</taxon>
        <taxon>Methanobacteriota</taxon>
        <taxon>Stenosarchaea group</taxon>
        <taxon>Halobacteria</taxon>
        <taxon>Halobacteriales</taxon>
        <taxon>Haloferacaceae</taxon>
        <taxon>Halorubrum</taxon>
    </lineage>
</organism>
<dbReference type="InterPro" id="IPR036097">
    <property type="entry name" value="HisK_dim/P_sf"/>
</dbReference>
<feature type="coiled-coil region" evidence="6">
    <location>
        <begin position="114"/>
        <end position="141"/>
    </location>
</feature>
<dbReference type="InterPro" id="IPR000014">
    <property type="entry name" value="PAS"/>
</dbReference>
<dbReference type="InterPro" id="IPR035965">
    <property type="entry name" value="PAS-like_dom_sf"/>
</dbReference>
<dbReference type="InterPro" id="IPR052162">
    <property type="entry name" value="Sensor_kinase/Photoreceptor"/>
</dbReference>
<evidence type="ECO:0000256" key="2">
    <source>
        <dbReference type="ARBA" id="ARBA00012438"/>
    </source>
</evidence>
<proteinExistence type="predicted"/>
<reference evidence="9 10" key="1">
    <citation type="journal article" date="2014" name="Front. Microbiol.">
        <title>Population and genomic analysis of the genus Halorubrum.</title>
        <authorList>
            <person name="Fullmer M.S."/>
            <person name="Soucy S.M."/>
            <person name="Swithers K.S."/>
            <person name="Makkay A.M."/>
            <person name="Wheeler R."/>
            <person name="Ventosa A."/>
            <person name="Gogarten J.P."/>
            <person name="Papke R.T."/>
        </authorList>
    </citation>
    <scope>NUCLEOTIDE SEQUENCE [LARGE SCALE GENOMIC DNA]</scope>
    <source>
        <strain evidence="9 10">Cb34</strain>
    </source>
</reference>
<comment type="caution">
    <text evidence="9">The sequence shown here is derived from an EMBL/GenBank/DDBJ whole genome shotgun (WGS) entry which is preliminary data.</text>
</comment>
<evidence type="ECO:0000256" key="4">
    <source>
        <dbReference type="ARBA" id="ARBA00022679"/>
    </source>
</evidence>
<sequence>MELRSIEQYEALIEHSADAIVLFDEAGVIQFANPAVETMLGYAPDELVGERAFSLVHPDDREEAIEGLGRIAGNPSRSTAKQEHRLRHADGSWVWVESVTTNRTESDVEGYVINTREITERKRYERRLEKTTEQLEALNRVVRHDIRNDMTVILGWSERLREHVTDEGRDALDRVLRKCHHVIELTEISRDFVESLVDDESTQLKPVGLR</sequence>
<gene>
    <name evidence="9" type="ORF">DJ70_06470</name>
</gene>
<feature type="domain" description="PAS" evidence="7">
    <location>
        <begin position="5"/>
        <end position="75"/>
    </location>
</feature>
<dbReference type="RefSeq" id="WP_094531233.1">
    <property type="nucleotide sequence ID" value="NZ_NHPJ01000068.1"/>
</dbReference>
<dbReference type="OrthoDB" id="237703at2157"/>
<accession>A0A256IL44</accession>
<feature type="domain" description="PAC" evidence="8">
    <location>
        <begin position="80"/>
        <end position="130"/>
    </location>
</feature>
<dbReference type="InterPro" id="IPR000700">
    <property type="entry name" value="PAS-assoc_C"/>
</dbReference>
<dbReference type="NCBIfam" id="TIGR00229">
    <property type="entry name" value="sensory_box"/>
    <property type="match status" value="1"/>
</dbReference>
<dbReference type="EC" id="2.7.13.3" evidence="2"/>
<dbReference type="InterPro" id="IPR003661">
    <property type="entry name" value="HisK_dim/P_dom"/>
</dbReference>
<keyword evidence="5" id="KW-0418">Kinase</keyword>
<dbReference type="SMART" id="SM00388">
    <property type="entry name" value="HisKA"/>
    <property type="match status" value="1"/>
</dbReference>
<dbReference type="Pfam" id="PF00512">
    <property type="entry name" value="HisKA"/>
    <property type="match status" value="1"/>
</dbReference>
<dbReference type="SMART" id="SM00091">
    <property type="entry name" value="PAS"/>
    <property type="match status" value="1"/>
</dbReference>
<dbReference type="PANTHER" id="PTHR43304">
    <property type="entry name" value="PHYTOCHROME-LIKE PROTEIN CPH1"/>
    <property type="match status" value="1"/>
</dbReference>
<evidence type="ECO:0000256" key="5">
    <source>
        <dbReference type="ARBA" id="ARBA00022777"/>
    </source>
</evidence>
<dbReference type="Gene3D" id="1.10.287.130">
    <property type="match status" value="1"/>
</dbReference>
<keyword evidence="6" id="KW-0175">Coiled coil</keyword>
<name>A0A256IL44_9EURY</name>
<dbReference type="PANTHER" id="PTHR43304:SF1">
    <property type="entry name" value="PAC DOMAIN-CONTAINING PROTEIN"/>
    <property type="match status" value="1"/>
</dbReference>
<dbReference type="CDD" id="cd00130">
    <property type="entry name" value="PAS"/>
    <property type="match status" value="1"/>
</dbReference>
<dbReference type="SUPFAM" id="SSF47384">
    <property type="entry name" value="Homodimeric domain of signal transducing histidine kinase"/>
    <property type="match status" value="1"/>
</dbReference>
<evidence type="ECO:0000256" key="3">
    <source>
        <dbReference type="ARBA" id="ARBA00022553"/>
    </source>
</evidence>
<evidence type="ECO:0000313" key="9">
    <source>
        <dbReference type="EMBL" id="OYR57173.1"/>
    </source>
</evidence>
<dbReference type="PROSITE" id="PS50113">
    <property type="entry name" value="PAC"/>
    <property type="match status" value="1"/>
</dbReference>
<evidence type="ECO:0000256" key="6">
    <source>
        <dbReference type="SAM" id="Coils"/>
    </source>
</evidence>
<evidence type="ECO:0000259" key="8">
    <source>
        <dbReference type="PROSITE" id="PS50113"/>
    </source>
</evidence>
<dbReference type="Gene3D" id="3.30.450.20">
    <property type="entry name" value="PAS domain"/>
    <property type="match status" value="1"/>
</dbReference>
<dbReference type="Pfam" id="PF08447">
    <property type="entry name" value="PAS_3"/>
    <property type="match status" value="1"/>
</dbReference>
<dbReference type="AlphaFoldDB" id="A0A256IL44"/>
<evidence type="ECO:0000313" key="10">
    <source>
        <dbReference type="Proteomes" id="UP000216308"/>
    </source>
</evidence>
<dbReference type="EMBL" id="NHPJ01000068">
    <property type="protein sequence ID" value="OYR57173.1"/>
    <property type="molecule type" value="Genomic_DNA"/>
</dbReference>
<keyword evidence="3" id="KW-0597">Phosphoprotein</keyword>
<keyword evidence="10" id="KW-1185">Reference proteome</keyword>